<evidence type="ECO:0000256" key="4">
    <source>
        <dbReference type="ARBA" id="ARBA00023136"/>
    </source>
</evidence>
<organism evidence="7 8">
    <name type="scientific">Oceanirhabdus seepicola</name>
    <dbReference type="NCBI Taxonomy" id="2828781"/>
    <lineage>
        <taxon>Bacteria</taxon>
        <taxon>Bacillati</taxon>
        <taxon>Bacillota</taxon>
        <taxon>Clostridia</taxon>
        <taxon>Eubacteriales</taxon>
        <taxon>Clostridiaceae</taxon>
        <taxon>Oceanirhabdus</taxon>
    </lineage>
</organism>
<dbReference type="GO" id="GO:0016020">
    <property type="term" value="C:membrane"/>
    <property type="evidence" value="ECO:0007669"/>
    <property type="project" value="UniProtKB-SubCell"/>
</dbReference>
<feature type="transmembrane region" description="Helical" evidence="5">
    <location>
        <begin position="51"/>
        <end position="75"/>
    </location>
</feature>
<keyword evidence="4 5" id="KW-0472">Membrane</keyword>
<comment type="subcellular location">
    <subcellularLocation>
        <location evidence="1">Membrane</location>
        <topology evidence="1">Multi-pass membrane protein</topology>
    </subcellularLocation>
</comment>
<dbReference type="InterPro" id="IPR007829">
    <property type="entry name" value="TM2"/>
</dbReference>
<name>A0A9J6NX89_9CLOT</name>
<comment type="caution">
    <text evidence="7">The sequence shown here is derived from an EMBL/GenBank/DDBJ whole genome shotgun (WGS) entry which is preliminary data.</text>
</comment>
<evidence type="ECO:0000256" key="1">
    <source>
        <dbReference type="ARBA" id="ARBA00004141"/>
    </source>
</evidence>
<evidence type="ECO:0000256" key="3">
    <source>
        <dbReference type="ARBA" id="ARBA00022989"/>
    </source>
</evidence>
<keyword evidence="8" id="KW-1185">Reference proteome</keyword>
<accession>A0A9J6NX89</accession>
<keyword evidence="3 5" id="KW-1133">Transmembrane helix</keyword>
<sequence>MNNSSNNNGYYGNNNRERLAPVKSKIAAGILAIVLGGIGVHKFYLGKSFQGIMSLLFCWTGIPAFIGFIEGIIYLTSSDEKFAYKYGGRYIEKY</sequence>
<feature type="transmembrane region" description="Helical" evidence="5">
    <location>
        <begin position="26"/>
        <end position="45"/>
    </location>
</feature>
<reference evidence="7" key="1">
    <citation type="journal article" date="2021" name="mSystems">
        <title>Bacteria and Archaea Synergistically Convert Glycine Betaine to Biogenic Methane in the Formosa Cold Seep of the South China Sea.</title>
        <authorList>
            <person name="Li L."/>
            <person name="Zhang W."/>
            <person name="Zhang S."/>
            <person name="Song L."/>
            <person name="Sun Q."/>
            <person name="Zhang H."/>
            <person name="Xiang H."/>
            <person name="Dong X."/>
        </authorList>
    </citation>
    <scope>NUCLEOTIDE SEQUENCE</scope>
    <source>
        <strain evidence="7">ZWT</strain>
    </source>
</reference>
<evidence type="ECO:0000313" key="7">
    <source>
        <dbReference type="EMBL" id="MCM1988614.1"/>
    </source>
</evidence>
<evidence type="ECO:0000259" key="6">
    <source>
        <dbReference type="Pfam" id="PF05154"/>
    </source>
</evidence>
<dbReference type="EMBL" id="JAGSOJ010000001">
    <property type="protein sequence ID" value="MCM1988614.1"/>
    <property type="molecule type" value="Genomic_DNA"/>
</dbReference>
<dbReference type="Proteomes" id="UP001056429">
    <property type="component" value="Unassembled WGS sequence"/>
</dbReference>
<reference evidence="7" key="2">
    <citation type="submission" date="2021-04" db="EMBL/GenBank/DDBJ databases">
        <authorList>
            <person name="Dong X."/>
        </authorList>
    </citation>
    <scope>NUCLEOTIDE SEQUENCE</scope>
    <source>
        <strain evidence="7">ZWT</strain>
    </source>
</reference>
<proteinExistence type="predicted"/>
<feature type="domain" description="TM2" evidence="6">
    <location>
        <begin position="22"/>
        <end position="72"/>
    </location>
</feature>
<dbReference type="AlphaFoldDB" id="A0A9J6NX89"/>
<gene>
    <name evidence="7" type="ORF">KDK92_02600</name>
</gene>
<evidence type="ECO:0000313" key="8">
    <source>
        <dbReference type="Proteomes" id="UP001056429"/>
    </source>
</evidence>
<dbReference type="Pfam" id="PF05154">
    <property type="entry name" value="TM2"/>
    <property type="match status" value="1"/>
</dbReference>
<evidence type="ECO:0000256" key="2">
    <source>
        <dbReference type="ARBA" id="ARBA00022692"/>
    </source>
</evidence>
<keyword evidence="2 5" id="KW-0812">Transmembrane</keyword>
<protein>
    <submittedName>
        <fullName evidence="7">TM2 domain-containing protein</fullName>
    </submittedName>
</protein>
<evidence type="ECO:0000256" key="5">
    <source>
        <dbReference type="SAM" id="Phobius"/>
    </source>
</evidence>